<dbReference type="SMART" id="SM00220">
    <property type="entry name" value="S_TKc"/>
    <property type="match status" value="1"/>
</dbReference>
<dbReference type="EC" id="2.7.11.1" evidence="1"/>
<keyword evidence="3 6" id="KW-0547">Nucleotide-binding</keyword>
<evidence type="ECO:0000313" key="10">
    <source>
        <dbReference type="Proteomes" id="UP000664277"/>
    </source>
</evidence>
<dbReference type="GO" id="GO:0004674">
    <property type="term" value="F:protein serine/threonine kinase activity"/>
    <property type="evidence" value="ECO:0007669"/>
    <property type="project" value="UniProtKB-EC"/>
</dbReference>
<protein>
    <recommendedName>
        <fullName evidence="1">non-specific serine/threonine protein kinase</fullName>
        <ecNumber evidence="1">2.7.11.1</ecNumber>
    </recommendedName>
</protein>
<keyword evidence="5 6" id="KW-0067">ATP-binding</keyword>
<evidence type="ECO:0000256" key="1">
    <source>
        <dbReference type="ARBA" id="ARBA00012513"/>
    </source>
</evidence>
<proteinExistence type="predicted"/>
<feature type="domain" description="Protein kinase" evidence="8">
    <location>
        <begin position="69"/>
        <end position="337"/>
    </location>
</feature>
<evidence type="ECO:0000256" key="3">
    <source>
        <dbReference type="ARBA" id="ARBA00022741"/>
    </source>
</evidence>
<dbReference type="Gene3D" id="3.30.200.20">
    <property type="entry name" value="Phosphorylase Kinase, domain 1"/>
    <property type="match status" value="1"/>
</dbReference>
<evidence type="ECO:0000313" key="9">
    <source>
        <dbReference type="EMBL" id="MBN8662365.1"/>
    </source>
</evidence>
<gene>
    <name evidence="9" type="ORF">J0M35_18490</name>
</gene>
<feature type="transmembrane region" description="Helical" evidence="7">
    <location>
        <begin position="371"/>
        <end position="392"/>
    </location>
</feature>
<keyword evidence="7" id="KW-0812">Transmembrane</keyword>
<sequence>MSQEKQTADDEASRVRPTKSAADLFKVNLPGKLRPQLDPNLPAFGATMPLELQDAPAAFVSGNIIDGKYKLLRPVGKGGMGLVWLVEHNMLKIELALKTLINSRMNAVNFQRFAKEIAAASKFDHQNLIKVYDCGILPDGIPYFTMEYVHGPTLKKFLEDHGPLTLNQGLEVFLQVASALGYAHRHNTIHRDIKPENIILTKQNNKLVPIVLDFGLAKFVHSGLMPVSDPTAGDFIGSPPYMSPEQCMGKEVSEKSDIYSLACTMFEALTGSPPFRAKHHLGLLQKHISEPPPSLRQAAGGEAFPEALEVLIGRMLAKDPEKRCRSMEEVERLIKLLIKGKLSTSRAPYESDSEEGEELENESPRKSFTTAFIVSALALVLIAGLAFTVYLLSETQKQQQSENKISQNEQEADYFPSPFFEEDPDSPDRIVFHFPNKKSYGTMTILPNRGSQQCINDLRFPIYAPISFRPSENFFEKPERLHLFGPDQLTGLVLDSHYRATNSVMADIAKWKRLAQLEIFNCAIDDKGLEYIENNQKLEILTLKNVPVSGDEISKLKCLSHIKILDIDSSNATNNFKPLLHKLRNSPYIIRLGLRFSNLHDADLDDIATMKELQDLYLSNNELSSRGVAKLSKLQYLRDLRLTGMELDPSVIGTLRSFSNLKILHINTKNWPPEKVKELHQALPNCEFSNT</sequence>
<dbReference type="GO" id="GO:0005524">
    <property type="term" value="F:ATP binding"/>
    <property type="evidence" value="ECO:0007669"/>
    <property type="project" value="UniProtKB-UniRule"/>
</dbReference>
<comment type="caution">
    <text evidence="9">The sequence shown here is derived from an EMBL/GenBank/DDBJ whole genome shotgun (WGS) entry which is preliminary data.</text>
</comment>
<dbReference type="PROSITE" id="PS50011">
    <property type="entry name" value="PROTEIN_KINASE_DOM"/>
    <property type="match status" value="1"/>
</dbReference>
<dbReference type="CDD" id="cd14014">
    <property type="entry name" value="STKc_PknB_like"/>
    <property type="match status" value="1"/>
</dbReference>
<dbReference type="Gene3D" id="3.80.10.10">
    <property type="entry name" value="Ribonuclease Inhibitor"/>
    <property type="match status" value="2"/>
</dbReference>
<reference evidence="9" key="1">
    <citation type="submission" date="2021-02" db="EMBL/GenBank/DDBJ databases">
        <title>Genome-Resolved Metagenomics of a Microbial Community Performing Photosynthetic Biological Nutrient Removal.</title>
        <authorList>
            <person name="Mcdaniel E.A."/>
        </authorList>
    </citation>
    <scope>NUCLEOTIDE SEQUENCE</scope>
    <source>
        <strain evidence="9">UWPOB_OBS1</strain>
    </source>
</reference>
<organism evidence="9 10">
    <name type="scientific">Candidatus Obscuribacter phosphatis</name>
    <dbReference type="NCBI Taxonomy" id="1906157"/>
    <lineage>
        <taxon>Bacteria</taxon>
        <taxon>Bacillati</taxon>
        <taxon>Candidatus Melainabacteria</taxon>
        <taxon>Candidatus Obscuribacterales</taxon>
        <taxon>Candidatus Obscuribacteraceae</taxon>
        <taxon>Candidatus Obscuribacter</taxon>
    </lineage>
</organism>
<dbReference type="Proteomes" id="UP000664277">
    <property type="component" value="Unassembled WGS sequence"/>
</dbReference>
<dbReference type="InterPro" id="IPR032675">
    <property type="entry name" value="LRR_dom_sf"/>
</dbReference>
<accession>A0A8J7TMN6</accession>
<dbReference type="Gene3D" id="1.10.510.10">
    <property type="entry name" value="Transferase(Phosphotransferase) domain 1"/>
    <property type="match status" value="1"/>
</dbReference>
<dbReference type="SUPFAM" id="SSF52047">
    <property type="entry name" value="RNI-like"/>
    <property type="match status" value="1"/>
</dbReference>
<evidence type="ECO:0000256" key="6">
    <source>
        <dbReference type="PROSITE-ProRule" id="PRU10141"/>
    </source>
</evidence>
<feature type="binding site" evidence="6">
    <location>
        <position position="98"/>
    </location>
    <ligand>
        <name>ATP</name>
        <dbReference type="ChEBI" id="CHEBI:30616"/>
    </ligand>
</feature>
<dbReference type="SUPFAM" id="SSF56112">
    <property type="entry name" value="Protein kinase-like (PK-like)"/>
    <property type="match status" value="1"/>
</dbReference>
<name>A0A8J7TMN6_9BACT</name>
<evidence type="ECO:0000259" key="8">
    <source>
        <dbReference type="PROSITE" id="PS50011"/>
    </source>
</evidence>
<evidence type="ECO:0000256" key="4">
    <source>
        <dbReference type="ARBA" id="ARBA00022777"/>
    </source>
</evidence>
<evidence type="ECO:0000256" key="2">
    <source>
        <dbReference type="ARBA" id="ARBA00022679"/>
    </source>
</evidence>
<dbReference type="InterPro" id="IPR011009">
    <property type="entry name" value="Kinase-like_dom_sf"/>
</dbReference>
<dbReference type="PROSITE" id="PS00107">
    <property type="entry name" value="PROTEIN_KINASE_ATP"/>
    <property type="match status" value="1"/>
</dbReference>
<dbReference type="AlphaFoldDB" id="A0A8J7TMN6"/>
<keyword evidence="7" id="KW-0472">Membrane</keyword>
<keyword evidence="7" id="KW-1133">Transmembrane helix</keyword>
<keyword evidence="2" id="KW-0808">Transferase</keyword>
<keyword evidence="4 9" id="KW-0418">Kinase</keyword>
<evidence type="ECO:0000256" key="7">
    <source>
        <dbReference type="SAM" id="Phobius"/>
    </source>
</evidence>
<dbReference type="InterPro" id="IPR000719">
    <property type="entry name" value="Prot_kinase_dom"/>
</dbReference>
<dbReference type="InterPro" id="IPR017441">
    <property type="entry name" value="Protein_kinase_ATP_BS"/>
</dbReference>
<dbReference type="PANTHER" id="PTHR43289:SF6">
    <property type="entry name" value="SERINE_THREONINE-PROTEIN KINASE NEKL-3"/>
    <property type="match status" value="1"/>
</dbReference>
<evidence type="ECO:0000256" key="5">
    <source>
        <dbReference type="ARBA" id="ARBA00022840"/>
    </source>
</evidence>
<dbReference type="PANTHER" id="PTHR43289">
    <property type="entry name" value="MITOGEN-ACTIVATED PROTEIN KINASE KINASE KINASE 20-RELATED"/>
    <property type="match status" value="1"/>
</dbReference>
<dbReference type="EMBL" id="JAFLCK010000037">
    <property type="protein sequence ID" value="MBN8662365.1"/>
    <property type="molecule type" value="Genomic_DNA"/>
</dbReference>
<dbReference type="Pfam" id="PF00069">
    <property type="entry name" value="Pkinase"/>
    <property type="match status" value="1"/>
</dbReference>